<dbReference type="GO" id="GO:0005829">
    <property type="term" value="C:cytosol"/>
    <property type="evidence" value="ECO:0007669"/>
    <property type="project" value="UniProtKB-ARBA"/>
</dbReference>
<organism evidence="6 7">
    <name type="scientific">Apatococcus lobatus</name>
    <dbReference type="NCBI Taxonomy" id="904363"/>
    <lineage>
        <taxon>Eukaryota</taxon>
        <taxon>Viridiplantae</taxon>
        <taxon>Chlorophyta</taxon>
        <taxon>core chlorophytes</taxon>
        <taxon>Trebouxiophyceae</taxon>
        <taxon>Chlorellales</taxon>
        <taxon>Chlorellaceae</taxon>
        <taxon>Apatococcus</taxon>
    </lineage>
</organism>
<dbReference type="CDD" id="cd02933">
    <property type="entry name" value="OYE_like_FMN"/>
    <property type="match status" value="1"/>
</dbReference>
<accession>A0AAW1SFY9</accession>
<dbReference type="Proteomes" id="UP001438707">
    <property type="component" value="Unassembled WGS sequence"/>
</dbReference>
<dbReference type="Pfam" id="PF00724">
    <property type="entry name" value="Oxidored_FMN"/>
    <property type="match status" value="1"/>
</dbReference>
<proteinExistence type="inferred from homology"/>
<evidence type="ECO:0000313" key="6">
    <source>
        <dbReference type="EMBL" id="KAK9844472.1"/>
    </source>
</evidence>
<evidence type="ECO:0000256" key="4">
    <source>
        <dbReference type="ARBA" id="ARBA00023002"/>
    </source>
</evidence>
<dbReference type="EMBL" id="JALJOS010000001">
    <property type="protein sequence ID" value="KAK9844472.1"/>
    <property type="molecule type" value="Genomic_DNA"/>
</dbReference>
<evidence type="ECO:0000259" key="5">
    <source>
        <dbReference type="Pfam" id="PF00724"/>
    </source>
</evidence>
<dbReference type="PANTHER" id="PTHR22893">
    <property type="entry name" value="NADH OXIDOREDUCTASE-RELATED"/>
    <property type="match status" value="1"/>
</dbReference>
<dbReference type="Gene3D" id="3.20.20.70">
    <property type="entry name" value="Aldolase class I"/>
    <property type="match status" value="1"/>
</dbReference>
<dbReference type="InterPro" id="IPR001155">
    <property type="entry name" value="OxRdtase_FMN_N"/>
</dbReference>
<sequence>MGKAGKYPNEGIKLADTESISSKKNSPVNPLLQPWKLGQFELAHRLVYAPLTRCRAIDTVPQPAAAEYYSQRATGGLMINEATCVAPEAHGYPHVPGIYTEQQIEAWKPVVAAVHAKHTPFFLQLWHVGRVSHPDYQPGGQQPISSTAQRISEGTVNTLKGNYQFSEAPPPRPATLAEIPGLVNAYCIGARNALAAGFDGVEIHGAHGYLIDQFLKDGINDRTDEYGGSIQNRCRFCLEVVKAVVDQVGDSGRVGIRLSPFTQFMDASDTDPYKLYEYLIPELNKLNLLYMHMIEPRIGKYMNIQEVDSQKLNLKGFRKAFNGTFIAAGGYDRENGMLAIETDHTDLVAYGRPYIANPDLPRRFELNAPLNEYDRNTFYTQDQVKGYTDYPFLDESKL</sequence>
<comment type="similarity">
    <text evidence="2">Belongs to the NADH:flavin oxidoreductase/NADH oxidase family.</text>
</comment>
<keyword evidence="3" id="KW-0288">FMN</keyword>
<dbReference type="AlphaFoldDB" id="A0AAW1SFY9"/>
<comment type="caution">
    <text evidence="6">The sequence shown here is derived from an EMBL/GenBank/DDBJ whole genome shotgun (WGS) entry which is preliminary data.</text>
</comment>
<dbReference type="FunFam" id="3.20.20.70:FF:000059">
    <property type="entry name" value="N-ethylmaleimide reductase, FMN-linked"/>
    <property type="match status" value="1"/>
</dbReference>
<dbReference type="SUPFAM" id="SSF51395">
    <property type="entry name" value="FMN-linked oxidoreductases"/>
    <property type="match status" value="1"/>
</dbReference>
<dbReference type="InterPro" id="IPR045247">
    <property type="entry name" value="Oye-like"/>
</dbReference>
<keyword evidence="7" id="KW-1185">Reference proteome</keyword>
<evidence type="ECO:0000256" key="3">
    <source>
        <dbReference type="ARBA" id="ARBA00022643"/>
    </source>
</evidence>
<dbReference type="GO" id="GO:0010181">
    <property type="term" value="F:FMN binding"/>
    <property type="evidence" value="ECO:0007669"/>
    <property type="project" value="InterPro"/>
</dbReference>
<feature type="domain" description="NADH:flavin oxidoreductase/NADH oxidase N-terminal" evidence="5">
    <location>
        <begin position="31"/>
        <end position="370"/>
    </location>
</feature>
<keyword evidence="3" id="KW-0285">Flavoprotein</keyword>
<keyword evidence="4" id="KW-0560">Oxidoreductase</keyword>
<protein>
    <recommendedName>
        <fullName evidence="5">NADH:flavin oxidoreductase/NADH oxidase N-terminal domain-containing protein</fullName>
    </recommendedName>
</protein>
<reference evidence="6 7" key="1">
    <citation type="journal article" date="2024" name="Nat. Commun.">
        <title>Phylogenomics reveals the evolutionary origins of lichenization in chlorophyte algae.</title>
        <authorList>
            <person name="Puginier C."/>
            <person name="Libourel C."/>
            <person name="Otte J."/>
            <person name="Skaloud P."/>
            <person name="Haon M."/>
            <person name="Grisel S."/>
            <person name="Petersen M."/>
            <person name="Berrin J.G."/>
            <person name="Delaux P.M."/>
            <person name="Dal Grande F."/>
            <person name="Keller J."/>
        </authorList>
    </citation>
    <scope>NUCLEOTIDE SEQUENCE [LARGE SCALE GENOMIC DNA]</scope>
    <source>
        <strain evidence="6 7">SAG 2145</strain>
    </source>
</reference>
<evidence type="ECO:0000256" key="2">
    <source>
        <dbReference type="ARBA" id="ARBA00005979"/>
    </source>
</evidence>
<comment type="cofactor">
    <cofactor evidence="1">
        <name>FMN</name>
        <dbReference type="ChEBI" id="CHEBI:58210"/>
    </cofactor>
</comment>
<evidence type="ECO:0000313" key="7">
    <source>
        <dbReference type="Proteomes" id="UP001438707"/>
    </source>
</evidence>
<dbReference type="InterPro" id="IPR013785">
    <property type="entry name" value="Aldolase_TIM"/>
</dbReference>
<gene>
    <name evidence="6" type="ORF">WJX74_002933</name>
</gene>
<name>A0AAW1SFY9_9CHLO</name>
<dbReference type="PANTHER" id="PTHR22893:SF91">
    <property type="entry name" value="NADPH DEHYDROGENASE 2-RELATED"/>
    <property type="match status" value="1"/>
</dbReference>
<evidence type="ECO:0000256" key="1">
    <source>
        <dbReference type="ARBA" id="ARBA00001917"/>
    </source>
</evidence>
<dbReference type="GO" id="GO:0016628">
    <property type="term" value="F:oxidoreductase activity, acting on the CH-CH group of donors, NAD or NADP as acceptor"/>
    <property type="evidence" value="ECO:0007669"/>
    <property type="project" value="UniProtKB-ARBA"/>
</dbReference>